<dbReference type="InterPro" id="IPR013096">
    <property type="entry name" value="Cupin_2"/>
</dbReference>
<protein>
    <submittedName>
        <fullName evidence="3">Cupin domain-containing protein</fullName>
    </submittedName>
</protein>
<dbReference type="Proteomes" id="UP001165679">
    <property type="component" value="Unassembled WGS sequence"/>
</dbReference>
<sequence>MPTRIAILAAEAPLRPRLSGYPADLMAKIGGREKRPLGDLFGLTNFGVNLTRLPPGAASSLRHAHARQDEFVYILEGTPTLVTDAGETALQPGSCAGFRAGTGDAHTLVNRSEADVVYLEVGDRSLGDSVTYPDDDLAGSHGPDGIWRYTRKDGTPL</sequence>
<keyword evidence="4" id="KW-1185">Reference proteome</keyword>
<dbReference type="RefSeq" id="WP_264712236.1">
    <property type="nucleotide sequence ID" value="NZ_JAPDNT010000001.1"/>
</dbReference>
<dbReference type="SUPFAM" id="SSF51182">
    <property type="entry name" value="RmlC-like cupins"/>
    <property type="match status" value="1"/>
</dbReference>
<dbReference type="AlphaFoldDB" id="A0AA42CEK7"/>
<feature type="domain" description="Cupin type-2" evidence="2">
    <location>
        <begin position="50"/>
        <end position="121"/>
    </location>
</feature>
<dbReference type="GO" id="GO:0046872">
    <property type="term" value="F:metal ion binding"/>
    <property type="evidence" value="ECO:0007669"/>
    <property type="project" value="UniProtKB-KW"/>
</dbReference>
<dbReference type="InterPro" id="IPR014710">
    <property type="entry name" value="RmlC-like_jellyroll"/>
</dbReference>
<dbReference type="InterPro" id="IPR011051">
    <property type="entry name" value="RmlC_Cupin_sf"/>
</dbReference>
<accession>A0AA42CEK7</accession>
<evidence type="ECO:0000313" key="3">
    <source>
        <dbReference type="EMBL" id="MCW3473656.1"/>
    </source>
</evidence>
<keyword evidence="1" id="KW-0479">Metal-binding</keyword>
<comment type="caution">
    <text evidence="3">The sequence shown here is derived from an EMBL/GenBank/DDBJ whole genome shotgun (WGS) entry which is preliminary data.</text>
</comment>
<dbReference type="EMBL" id="JAPDNT010000001">
    <property type="protein sequence ID" value="MCW3473656.1"/>
    <property type="molecule type" value="Genomic_DNA"/>
</dbReference>
<evidence type="ECO:0000256" key="1">
    <source>
        <dbReference type="ARBA" id="ARBA00022723"/>
    </source>
</evidence>
<reference evidence="3" key="2">
    <citation type="submission" date="2022-10" db="EMBL/GenBank/DDBJ databases">
        <authorList>
            <person name="Trinh H.N."/>
        </authorList>
    </citation>
    <scope>NUCLEOTIDE SEQUENCE</scope>
    <source>
        <strain evidence="3">RN2-1</strain>
    </source>
</reference>
<proteinExistence type="predicted"/>
<gene>
    <name evidence="3" type="ORF">OL599_03620</name>
</gene>
<dbReference type="InterPro" id="IPR051610">
    <property type="entry name" value="GPI/OXD"/>
</dbReference>
<evidence type="ECO:0000259" key="2">
    <source>
        <dbReference type="Pfam" id="PF07883"/>
    </source>
</evidence>
<reference evidence="3" key="1">
    <citation type="submission" date="2022-09" db="EMBL/GenBank/DDBJ databases">
        <title>Rhodovastum sp. nov. RN2-1 isolated from soil in Seongnam, South Korea.</title>
        <authorList>
            <person name="Le N.T."/>
        </authorList>
    </citation>
    <scope>NUCLEOTIDE SEQUENCE</scope>
    <source>
        <strain evidence="3">RN2-1</strain>
    </source>
</reference>
<dbReference type="PANTHER" id="PTHR35848">
    <property type="entry name" value="OXALATE-BINDING PROTEIN"/>
    <property type="match status" value="1"/>
</dbReference>
<dbReference type="Pfam" id="PF07883">
    <property type="entry name" value="Cupin_2"/>
    <property type="match status" value="1"/>
</dbReference>
<evidence type="ECO:0000313" key="4">
    <source>
        <dbReference type="Proteomes" id="UP001165679"/>
    </source>
</evidence>
<organism evidence="3 4">
    <name type="scientific">Limobrevibacterium gyesilva</name>
    <dbReference type="NCBI Taxonomy" id="2991712"/>
    <lineage>
        <taxon>Bacteria</taxon>
        <taxon>Pseudomonadati</taxon>
        <taxon>Pseudomonadota</taxon>
        <taxon>Alphaproteobacteria</taxon>
        <taxon>Acetobacterales</taxon>
        <taxon>Acetobacteraceae</taxon>
        <taxon>Limobrevibacterium</taxon>
    </lineage>
</organism>
<dbReference type="Gene3D" id="2.60.120.10">
    <property type="entry name" value="Jelly Rolls"/>
    <property type="match status" value="1"/>
</dbReference>
<dbReference type="CDD" id="cd02224">
    <property type="entry name" value="cupin_SPO2919-like"/>
    <property type="match status" value="1"/>
</dbReference>
<dbReference type="PANTHER" id="PTHR35848:SF9">
    <property type="entry name" value="SLL1358 PROTEIN"/>
    <property type="match status" value="1"/>
</dbReference>
<name>A0AA42CEK7_9PROT</name>